<feature type="region of interest" description="Disordered" evidence="1">
    <location>
        <begin position="106"/>
        <end position="134"/>
    </location>
</feature>
<reference evidence="2" key="1">
    <citation type="submission" date="2020-03" db="EMBL/GenBank/DDBJ databases">
        <authorList>
            <person name="Weist P."/>
        </authorList>
    </citation>
    <scope>NUCLEOTIDE SEQUENCE</scope>
</reference>
<dbReference type="Proteomes" id="UP001153269">
    <property type="component" value="Unassembled WGS sequence"/>
</dbReference>
<sequence length="134" mass="14847">MEQETDVAGIESETHKGTLRLRVDRGTLTGREQAVQNQPWSEFIDSLISSEHRMGLPKAPVSQYTDVERGPWDEELFEKQTGAGLKVNQLRGPQIGVIAQQQQVVGSDSFKQEHVGASRRGAEPVEQQEAGHDV</sequence>
<keyword evidence="3" id="KW-1185">Reference proteome</keyword>
<name>A0A9N7YD41_PLEPL</name>
<organism evidence="2 3">
    <name type="scientific">Pleuronectes platessa</name>
    <name type="common">European plaice</name>
    <dbReference type="NCBI Taxonomy" id="8262"/>
    <lineage>
        <taxon>Eukaryota</taxon>
        <taxon>Metazoa</taxon>
        <taxon>Chordata</taxon>
        <taxon>Craniata</taxon>
        <taxon>Vertebrata</taxon>
        <taxon>Euteleostomi</taxon>
        <taxon>Actinopterygii</taxon>
        <taxon>Neopterygii</taxon>
        <taxon>Teleostei</taxon>
        <taxon>Neoteleostei</taxon>
        <taxon>Acanthomorphata</taxon>
        <taxon>Carangaria</taxon>
        <taxon>Pleuronectiformes</taxon>
        <taxon>Pleuronectoidei</taxon>
        <taxon>Pleuronectidae</taxon>
        <taxon>Pleuronectes</taxon>
    </lineage>
</organism>
<gene>
    <name evidence="2" type="ORF">PLEPLA_LOCUS14988</name>
</gene>
<dbReference type="EMBL" id="CADEAL010000938">
    <property type="protein sequence ID" value="CAB1427050.1"/>
    <property type="molecule type" value="Genomic_DNA"/>
</dbReference>
<evidence type="ECO:0000256" key="1">
    <source>
        <dbReference type="SAM" id="MobiDB-lite"/>
    </source>
</evidence>
<comment type="caution">
    <text evidence="2">The sequence shown here is derived from an EMBL/GenBank/DDBJ whole genome shotgun (WGS) entry which is preliminary data.</text>
</comment>
<feature type="compositionally biased region" description="Basic and acidic residues" evidence="1">
    <location>
        <begin position="110"/>
        <end position="134"/>
    </location>
</feature>
<evidence type="ECO:0000313" key="2">
    <source>
        <dbReference type="EMBL" id="CAB1427050.1"/>
    </source>
</evidence>
<proteinExistence type="predicted"/>
<dbReference type="AlphaFoldDB" id="A0A9N7YD41"/>
<protein>
    <submittedName>
        <fullName evidence="2">Uncharacterized protein</fullName>
    </submittedName>
</protein>
<accession>A0A9N7YD41</accession>
<evidence type="ECO:0000313" key="3">
    <source>
        <dbReference type="Proteomes" id="UP001153269"/>
    </source>
</evidence>